<keyword evidence="7" id="KW-0489">Methyltransferase</keyword>
<dbReference type="GO" id="GO:0008168">
    <property type="term" value="F:methyltransferase activity"/>
    <property type="evidence" value="ECO:0007669"/>
    <property type="project" value="UniProtKB-KW"/>
</dbReference>
<evidence type="ECO:0000256" key="2">
    <source>
        <dbReference type="ARBA" id="ARBA00008676"/>
    </source>
</evidence>
<reference evidence="7 8" key="2">
    <citation type="journal article" date="2017" name="Front. Plant Sci.">
        <title>Gene Classification and Mining of Molecular Markers Useful in Red Clover (Trifolium pratense) Breeding.</title>
        <authorList>
            <person name="Istvanek J."/>
            <person name="Dluhosova J."/>
            <person name="Dluhos P."/>
            <person name="Patkova L."/>
            <person name="Nedelnik J."/>
            <person name="Repkova J."/>
        </authorList>
    </citation>
    <scope>NUCLEOTIDE SEQUENCE [LARGE SCALE GENOMIC DNA]</scope>
    <source>
        <strain evidence="8">cv. Tatra</strain>
        <tissue evidence="7">Young leaves</tissue>
    </source>
</reference>
<reference evidence="7 8" key="1">
    <citation type="journal article" date="2014" name="Am. J. Bot.">
        <title>Genome assembly and annotation for red clover (Trifolium pratense; Fabaceae).</title>
        <authorList>
            <person name="Istvanek J."/>
            <person name="Jaros M."/>
            <person name="Krenek A."/>
            <person name="Repkova J."/>
        </authorList>
    </citation>
    <scope>NUCLEOTIDE SEQUENCE [LARGE SCALE GENOMIC DNA]</scope>
    <source>
        <strain evidence="8">cv. Tatra</strain>
        <tissue evidence="7">Young leaves</tissue>
    </source>
</reference>
<dbReference type="InterPro" id="IPR040442">
    <property type="entry name" value="Pyrv_kinase-like_dom_sf"/>
</dbReference>
<protein>
    <recommendedName>
        <fullName evidence="3">3-methyl-2-oxobutanoate hydroxymethyltransferase</fullName>
        <ecNumber evidence="3">2.1.2.11</ecNumber>
    </recommendedName>
</protein>
<organism evidence="7 8">
    <name type="scientific">Trifolium pratense</name>
    <name type="common">Red clover</name>
    <dbReference type="NCBI Taxonomy" id="57577"/>
    <lineage>
        <taxon>Eukaryota</taxon>
        <taxon>Viridiplantae</taxon>
        <taxon>Streptophyta</taxon>
        <taxon>Embryophyta</taxon>
        <taxon>Tracheophyta</taxon>
        <taxon>Spermatophyta</taxon>
        <taxon>Magnoliopsida</taxon>
        <taxon>eudicotyledons</taxon>
        <taxon>Gunneridae</taxon>
        <taxon>Pentapetalae</taxon>
        <taxon>rosids</taxon>
        <taxon>fabids</taxon>
        <taxon>Fabales</taxon>
        <taxon>Fabaceae</taxon>
        <taxon>Papilionoideae</taxon>
        <taxon>50 kb inversion clade</taxon>
        <taxon>NPAAA clade</taxon>
        <taxon>Hologalegina</taxon>
        <taxon>IRL clade</taxon>
        <taxon>Trifolieae</taxon>
        <taxon>Trifolium</taxon>
    </lineage>
</organism>
<comment type="caution">
    <text evidence="7">The sequence shown here is derived from an EMBL/GenBank/DDBJ whole genome shotgun (WGS) entry which is preliminary data.</text>
</comment>
<gene>
    <name evidence="7" type="ORF">L195_g022550</name>
</gene>
<accession>A0A2K3N8A4</accession>
<evidence type="ECO:0000256" key="5">
    <source>
        <dbReference type="ARBA" id="ARBA00049172"/>
    </source>
</evidence>
<dbReference type="GO" id="GO:0005739">
    <property type="term" value="C:mitochondrion"/>
    <property type="evidence" value="ECO:0007669"/>
    <property type="project" value="TreeGrafter"/>
</dbReference>
<dbReference type="GO" id="GO:0032259">
    <property type="term" value="P:methylation"/>
    <property type="evidence" value="ECO:0007669"/>
    <property type="project" value="UniProtKB-KW"/>
</dbReference>
<dbReference type="EC" id="2.1.2.11" evidence="3"/>
<dbReference type="UniPathway" id="UPA00028">
    <property type="reaction ID" value="UER00003"/>
</dbReference>
<comment type="similarity">
    <text evidence="2">Belongs to the PanB family.</text>
</comment>
<feature type="signal peptide" evidence="6">
    <location>
        <begin position="1"/>
        <end position="25"/>
    </location>
</feature>
<dbReference type="Gene3D" id="3.20.20.60">
    <property type="entry name" value="Phosphoenolpyruvate-binding domains"/>
    <property type="match status" value="1"/>
</dbReference>
<keyword evidence="6" id="KW-0732">Signal</keyword>
<evidence type="ECO:0000256" key="4">
    <source>
        <dbReference type="ARBA" id="ARBA00022679"/>
    </source>
</evidence>
<feature type="chain" id="PRO_5014343114" description="3-methyl-2-oxobutanoate hydroxymethyltransferase" evidence="6">
    <location>
        <begin position="26"/>
        <end position="129"/>
    </location>
</feature>
<comment type="pathway">
    <text evidence="1">Cofactor biosynthesis; (R)-pantothenate biosynthesis; (R)-pantoate from 3-methyl-2-oxobutanoate: step 1/2.</text>
</comment>
<name>A0A2K3N8A4_TRIPR</name>
<evidence type="ECO:0000256" key="6">
    <source>
        <dbReference type="SAM" id="SignalP"/>
    </source>
</evidence>
<dbReference type="InterPro" id="IPR015813">
    <property type="entry name" value="Pyrv/PenolPyrv_kinase-like_dom"/>
</dbReference>
<evidence type="ECO:0000313" key="7">
    <source>
        <dbReference type="EMBL" id="PNX99285.1"/>
    </source>
</evidence>
<dbReference type="GO" id="GO:0015940">
    <property type="term" value="P:pantothenate biosynthetic process"/>
    <property type="evidence" value="ECO:0007669"/>
    <property type="project" value="UniProtKB-UniPathway"/>
</dbReference>
<dbReference type="GO" id="GO:0003864">
    <property type="term" value="F:3-methyl-2-oxobutanoate hydroxymethyltransferase activity"/>
    <property type="evidence" value="ECO:0007669"/>
    <property type="project" value="UniProtKB-EC"/>
</dbReference>
<dbReference type="EMBL" id="ASHM01017587">
    <property type="protein sequence ID" value="PNX99285.1"/>
    <property type="molecule type" value="Genomic_DNA"/>
</dbReference>
<evidence type="ECO:0000313" key="8">
    <source>
        <dbReference type="Proteomes" id="UP000236291"/>
    </source>
</evidence>
<dbReference type="SUPFAM" id="SSF51621">
    <property type="entry name" value="Phosphoenolpyruvate/pyruvate domain"/>
    <property type="match status" value="1"/>
</dbReference>
<keyword evidence="4 7" id="KW-0808">Transferase</keyword>
<dbReference type="PANTHER" id="PTHR20881">
    <property type="entry name" value="3-METHYL-2-OXOBUTANOATE HYDROXYMETHYLTRANSFERASE"/>
    <property type="match status" value="1"/>
</dbReference>
<sequence length="129" mass="14308">MRAGRNGPLISHLMFADDLLLFGQATDDNMTTVMDVTPKFCKQYARVGDVINKALLDYKEAVINGSFPDVQHSPYKISETDGNGFLNEVQKLGFDKAASAASEAVIRRWLQNQQSDNLVKLPIAPSFFI</sequence>
<dbReference type="AlphaFoldDB" id="A0A2K3N8A4"/>
<dbReference type="Proteomes" id="UP000236291">
    <property type="component" value="Unassembled WGS sequence"/>
</dbReference>
<comment type="catalytic activity">
    <reaction evidence="5">
        <text>(6R)-5,10-methylene-5,6,7,8-tetrahydrofolate + 3-methyl-2-oxobutanoate + H2O = 2-dehydropantoate + (6S)-5,6,7,8-tetrahydrofolate</text>
        <dbReference type="Rhea" id="RHEA:11824"/>
        <dbReference type="ChEBI" id="CHEBI:11561"/>
        <dbReference type="ChEBI" id="CHEBI:11851"/>
        <dbReference type="ChEBI" id="CHEBI:15377"/>
        <dbReference type="ChEBI" id="CHEBI:15636"/>
        <dbReference type="ChEBI" id="CHEBI:57453"/>
        <dbReference type="EC" id="2.1.2.11"/>
    </reaction>
</comment>
<evidence type="ECO:0000256" key="3">
    <source>
        <dbReference type="ARBA" id="ARBA00012618"/>
    </source>
</evidence>
<evidence type="ECO:0000256" key="1">
    <source>
        <dbReference type="ARBA" id="ARBA00005033"/>
    </source>
</evidence>
<dbReference type="GO" id="GO:0000287">
    <property type="term" value="F:magnesium ion binding"/>
    <property type="evidence" value="ECO:0007669"/>
    <property type="project" value="TreeGrafter"/>
</dbReference>
<proteinExistence type="inferred from homology"/>
<dbReference type="STRING" id="57577.A0A2K3N8A4"/>
<dbReference type="PANTHER" id="PTHR20881:SF0">
    <property type="entry name" value="3-METHYL-2-OXOBUTANOATE HYDROXYMETHYLTRANSFERASE"/>
    <property type="match status" value="1"/>
</dbReference>
<dbReference type="InterPro" id="IPR003700">
    <property type="entry name" value="Pantoate_hydroxy_MeTrfase"/>
</dbReference>